<dbReference type="InterPro" id="IPR021731">
    <property type="entry name" value="AMIN_dom"/>
</dbReference>
<dbReference type="CDD" id="cd02696">
    <property type="entry name" value="MurNAc-LAA"/>
    <property type="match status" value="1"/>
</dbReference>
<dbReference type="HOGENOM" id="CLU_014322_2_0_3"/>
<evidence type="ECO:0000313" key="5">
    <source>
        <dbReference type="Proteomes" id="UP000002384"/>
    </source>
</evidence>
<reference evidence="5" key="1">
    <citation type="journal article" date="2011" name="MBio">
        <title>Novel metabolic attributes of the genus Cyanothece, comprising a group of unicellular nitrogen-fixing Cyanobacteria.</title>
        <authorList>
            <person name="Bandyopadhyay A."/>
            <person name="Elvitigala T."/>
            <person name="Welsh E."/>
            <person name="Stockel J."/>
            <person name="Liberton M."/>
            <person name="Min H."/>
            <person name="Sherman L.A."/>
            <person name="Pakrasi H.B."/>
        </authorList>
    </citation>
    <scope>NUCLEOTIDE SEQUENCE [LARGE SCALE GENOMIC DNA]</scope>
    <source>
        <strain evidence="5">PCC 7424</strain>
    </source>
</reference>
<gene>
    <name evidence="4" type="ordered locus">PCC7424_3123</name>
</gene>
<evidence type="ECO:0000256" key="2">
    <source>
        <dbReference type="SAM" id="SignalP"/>
    </source>
</evidence>
<keyword evidence="1 4" id="KW-0378">Hydrolase</keyword>
<dbReference type="PANTHER" id="PTHR30404:SF0">
    <property type="entry name" value="N-ACETYLMURAMOYL-L-ALANINE AMIDASE AMIC"/>
    <property type="match status" value="1"/>
</dbReference>
<dbReference type="Gene3D" id="3.40.630.40">
    <property type="entry name" value="Zn-dependent exopeptidases"/>
    <property type="match status" value="1"/>
</dbReference>
<dbReference type="EMBL" id="CP001291">
    <property type="protein sequence ID" value="ACK71525.1"/>
    <property type="molecule type" value="Genomic_DNA"/>
</dbReference>
<dbReference type="InterPro" id="IPR002508">
    <property type="entry name" value="MurNAc-LAA_cat"/>
</dbReference>
<dbReference type="AlphaFoldDB" id="B7KBG9"/>
<sequence>MKLQSIIMTALMFQGLCASTLAGSLEYWKFDLQQNRLEIITDDDVRPQAKMLDNPTRLVIDLPGTTLGGATERQEVSDYVKEVRVGQLNAKTTRIVVELASDYSMRPWEVKVRSLAPNRWYIQLPKFQPPDVYSLPPQEVPVAIIVPAPKPSYSTSDVVIVIDPGHGGQDPGAIGIGGLQEKGVVLSISQEVAKILSQRGVRVIMTRTSDRYISLKARVDLAQRTGANGFISIHANAIGGNQSQVNGVETYYYSTGYNLARAIHRNILRRLNVRDRGVKQARFYVLRKTSMPAVLVETGFVTGTIDNRNLSDSTYRRRMAEAIAEGIIENFR</sequence>
<name>B7KBG9_GLOC7</name>
<dbReference type="eggNOG" id="COG0860">
    <property type="taxonomic scope" value="Bacteria"/>
</dbReference>
<dbReference type="SMART" id="SM00646">
    <property type="entry name" value="Ami_3"/>
    <property type="match status" value="1"/>
</dbReference>
<feature type="domain" description="MurNAc-LAA" evidence="3">
    <location>
        <begin position="219"/>
        <end position="328"/>
    </location>
</feature>
<dbReference type="Proteomes" id="UP000002384">
    <property type="component" value="Chromosome"/>
</dbReference>
<dbReference type="GO" id="GO:0009253">
    <property type="term" value="P:peptidoglycan catabolic process"/>
    <property type="evidence" value="ECO:0007669"/>
    <property type="project" value="InterPro"/>
</dbReference>
<feature type="chain" id="PRO_5002858840" evidence="2">
    <location>
        <begin position="23"/>
        <end position="332"/>
    </location>
</feature>
<protein>
    <submittedName>
        <fullName evidence="4">N-acetylmuramoyl-L-alanine amidase</fullName>
        <ecNumber evidence="4">3.5.1.28</ecNumber>
    </submittedName>
</protein>
<dbReference type="PANTHER" id="PTHR30404">
    <property type="entry name" value="N-ACETYLMURAMOYL-L-ALANINE AMIDASE"/>
    <property type="match status" value="1"/>
</dbReference>
<organism evidence="4 5">
    <name type="scientific">Gloeothece citriformis (strain PCC 7424)</name>
    <name type="common">Cyanothece sp. (strain PCC 7424)</name>
    <dbReference type="NCBI Taxonomy" id="65393"/>
    <lineage>
        <taxon>Bacteria</taxon>
        <taxon>Bacillati</taxon>
        <taxon>Cyanobacteriota</taxon>
        <taxon>Cyanophyceae</taxon>
        <taxon>Oscillatoriophycideae</taxon>
        <taxon>Chroococcales</taxon>
        <taxon>Aphanothecaceae</taxon>
        <taxon>Gloeothece</taxon>
        <taxon>Gloeothece citriformis</taxon>
    </lineage>
</organism>
<dbReference type="InterPro" id="IPR050695">
    <property type="entry name" value="N-acetylmuramoyl_amidase_3"/>
</dbReference>
<dbReference type="SUPFAM" id="SSF53187">
    <property type="entry name" value="Zn-dependent exopeptidases"/>
    <property type="match status" value="1"/>
</dbReference>
<dbReference type="EC" id="3.5.1.28" evidence="4"/>
<accession>B7KBG9</accession>
<dbReference type="Pfam" id="PF01520">
    <property type="entry name" value="Amidase_3"/>
    <property type="match status" value="1"/>
</dbReference>
<dbReference type="RefSeq" id="WP_015955122.1">
    <property type="nucleotide sequence ID" value="NC_011729.1"/>
</dbReference>
<dbReference type="GO" id="GO:0030288">
    <property type="term" value="C:outer membrane-bounded periplasmic space"/>
    <property type="evidence" value="ECO:0007669"/>
    <property type="project" value="TreeGrafter"/>
</dbReference>
<dbReference type="GO" id="GO:0008745">
    <property type="term" value="F:N-acetylmuramoyl-L-alanine amidase activity"/>
    <property type="evidence" value="ECO:0007669"/>
    <property type="project" value="UniProtKB-EC"/>
</dbReference>
<feature type="signal peptide" evidence="2">
    <location>
        <begin position="1"/>
        <end position="22"/>
    </location>
</feature>
<dbReference type="Gene3D" id="2.60.40.3500">
    <property type="match status" value="1"/>
</dbReference>
<evidence type="ECO:0000259" key="3">
    <source>
        <dbReference type="SMART" id="SM00646"/>
    </source>
</evidence>
<evidence type="ECO:0000256" key="1">
    <source>
        <dbReference type="ARBA" id="ARBA00022801"/>
    </source>
</evidence>
<evidence type="ECO:0000313" key="4">
    <source>
        <dbReference type="EMBL" id="ACK71525.1"/>
    </source>
</evidence>
<dbReference type="STRING" id="65393.PCC7424_3123"/>
<dbReference type="Pfam" id="PF11741">
    <property type="entry name" value="AMIN"/>
    <property type="match status" value="1"/>
</dbReference>
<keyword evidence="5" id="KW-1185">Reference proteome</keyword>
<keyword evidence="2" id="KW-0732">Signal</keyword>
<proteinExistence type="predicted"/>
<dbReference type="FunFam" id="3.40.630.40:FF:000005">
    <property type="entry name" value="N-acetylmuramoyl-L-alanine amidase (AmiA)"/>
    <property type="match status" value="1"/>
</dbReference>
<dbReference type="KEGG" id="cyc:PCC7424_3123"/>
<dbReference type="OrthoDB" id="9806267at2"/>